<sequence length="62" mass="7508">MTILIITFYLLLQNLNDQRLFRSSEYLESNNLHLWTLSHLRNTELQNLSVGKIQRRSRYRAD</sequence>
<reference evidence="1" key="1">
    <citation type="journal article" date="2021" name="Proc. Natl. Acad. Sci. U.S.A.">
        <title>A Catalog of Tens of Thousands of Viruses from Human Metagenomes Reveals Hidden Associations with Chronic Diseases.</title>
        <authorList>
            <person name="Tisza M.J."/>
            <person name="Buck C.B."/>
        </authorList>
    </citation>
    <scope>NUCLEOTIDE SEQUENCE</scope>
    <source>
        <strain evidence="1">CtBtT5</strain>
    </source>
</reference>
<protein>
    <submittedName>
        <fullName evidence="1">Uncharacterized protein</fullName>
    </submittedName>
</protein>
<evidence type="ECO:0000313" key="1">
    <source>
        <dbReference type="EMBL" id="DAE11951.1"/>
    </source>
</evidence>
<name>A0A8S5PY41_9CAUD</name>
<proteinExistence type="predicted"/>
<organism evidence="1">
    <name type="scientific">Myoviridae sp. ctBtT5</name>
    <dbReference type="NCBI Taxonomy" id="2825048"/>
    <lineage>
        <taxon>Viruses</taxon>
        <taxon>Duplodnaviria</taxon>
        <taxon>Heunggongvirae</taxon>
        <taxon>Uroviricota</taxon>
        <taxon>Caudoviricetes</taxon>
    </lineage>
</organism>
<accession>A0A8S5PY41</accession>
<dbReference type="EMBL" id="BK015540">
    <property type="protein sequence ID" value="DAE11951.1"/>
    <property type="molecule type" value="Genomic_DNA"/>
</dbReference>